<dbReference type="RefSeq" id="WP_097651605.1">
    <property type="nucleotide sequence ID" value="NZ_LYXE01000063.1"/>
</dbReference>
<dbReference type="Proteomes" id="UP000220922">
    <property type="component" value="Unassembled WGS sequence"/>
</dbReference>
<evidence type="ECO:0000313" key="2">
    <source>
        <dbReference type="EMBL" id="PDV99840.1"/>
    </source>
</evidence>
<organism evidence="2 3">
    <name type="scientific">Candidatus Chloroploca asiatica</name>
    <dbReference type="NCBI Taxonomy" id="1506545"/>
    <lineage>
        <taxon>Bacteria</taxon>
        <taxon>Bacillati</taxon>
        <taxon>Chloroflexota</taxon>
        <taxon>Chloroflexia</taxon>
        <taxon>Chloroflexales</taxon>
        <taxon>Chloroflexineae</taxon>
        <taxon>Oscillochloridaceae</taxon>
        <taxon>Candidatus Chloroploca</taxon>
    </lineage>
</organism>
<evidence type="ECO:0000256" key="1">
    <source>
        <dbReference type="SAM" id="MobiDB-lite"/>
    </source>
</evidence>
<proteinExistence type="predicted"/>
<reference evidence="2 3" key="1">
    <citation type="submission" date="2016-05" db="EMBL/GenBank/DDBJ databases">
        <authorList>
            <person name="Lavstsen T."/>
            <person name="Jespersen J.S."/>
        </authorList>
    </citation>
    <scope>NUCLEOTIDE SEQUENCE [LARGE SCALE GENOMIC DNA]</scope>
    <source>
        <strain evidence="2 3">B7-9</strain>
    </source>
</reference>
<protein>
    <submittedName>
        <fullName evidence="2">Uncharacterized protein</fullName>
    </submittedName>
</protein>
<name>A0A2H3L940_9CHLR</name>
<evidence type="ECO:0000313" key="3">
    <source>
        <dbReference type="Proteomes" id="UP000220922"/>
    </source>
</evidence>
<accession>A0A2H3L940</accession>
<dbReference type="EMBL" id="LYXE01000063">
    <property type="protein sequence ID" value="PDV99840.1"/>
    <property type="molecule type" value="Genomic_DNA"/>
</dbReference>
<feature type="region of interest" description="Disordered" evidence="1">
    <location>
        <begin position="130"/>
        <end position="157"/>
    </location>
</feature>
<feature type="compositionally biased region" description="Polar residues" evidence="1">
    <location>
        <begin position="136"/>
        <end position="157"/>
    </location>
</feature>
<sequence>MNSAYTAIFVGELSNDDRSLLEAVHVLVEFKIIENSKDAYYQVTEKMSDYVILPLSHSDTHILRLFHELRMNGRVCVIVWGEENLTAFNGRGYRWRRSANKNAAGLDSLLIWGKWPLAVPYKRSQESLRQSSISSHAKTSAEPTATSTELAAHVSSH</sequence>
<keyword evidence="3" id="KW-1185">Reference proteome</keyword>
<dbReference type="AlphaFoldDB" id="A0A2H3L940"/>
<comment type="caution">
    <text evidence="2">The sequence shown here is derived from an EMBL/GenBank/DDBJ whole genome shotgun (WGS) entry which is preliminary data.</text>
</comment>
<gene>
    <name evidence="2" type="ORF">A9Q02_01105</name>
</gene>
<dbReference type="OrthoDB" id="9828582at2"/>